<dbReference type="Gene3D" id="1.20.58.1000">
    <property type="entry name" value="Metal-sensitive repressor, helix protomer"/>
    <property type="match status" value="1"/>
</dbReference>
<name>A0A0G0BR48_9BACT</name>
<proteinExistence type="predicted"/>
<comment type="caution">
    <text evidence="1">The sequence shown here is derived from an EMBL/GenBank/DDBJ whole genome shotgun (WGS) entry which is preliminary data.</text>
</comment>
<dbReference type="Pfam" id="PF02583">
    <property type="entry name" value="Trns_repr_metal"/>
    <property type="match status" value="1"/>
</dbReference>
<dbReference type="Proteomes" id="UP000034457">
    <property type="component" value="Unassembled WGS sequence"/>
</dbReference>
<evidence type="ECO:0000313" key="2">
    <source>
        <dbReference type="Proteomes" id="UP000034457"/>
    </source>
</evidence>
<evidence type="ECO:0008006" key="3">
    <source>
        <dbReference type="Google" id="ProtNLM"/>
    </source>
</evidence>
<sequence length="76" mass="8539">MNDISNRINRLIGQLKGIEKMLNNKRECSDVLQQISAVKKAIDGLSKEIVVSDICRLMPNEDADKIGKMVERAINL</sequence>
<reference evidence="1 2" key="1">
    <citation type="journal article" date="2015" name="Nature">
        <title>rRNA introns, odd ribosomes, and small enigmatic genomes across a large radiation of phyla.</title>
        <authorList>
            <person name="Brown C.T."/>
            <person name="Hug L.A."/>
            <person name="Thomas B.C."/>
            <person name="Sharon I."/>
            <person name="Castelle C.J."/>
            <person name="Singh A."/>
            <person name="Wilkins M.J."/>
            <person name="Williams K.H."/>
            <person name="Banfield J.F."/>
        </authorList>
    </citation>
    <scope>NUCLEOTIDE SEQUENCE [LARGE SCALE GENOMIC DNA]</scope>
</reference>
<organism evidence="1 2">
    <name type="scientific">Candidatus Roizmanbacteria bacterium GW2011_GWA2_35_19</name>
    <dbReference type="NCBI Taxonomy" id="1618478"/>
    <lineage>
        <taxon>Bacteria</taxon>
        <taxon>Candidatus Roizmaniibacteriota</taxon>
    </lineage>
</organism>
<dbReference type="PANTHER" id="PTHR33677">
    <property type="entry name" value="TRANSCRIPTIONAL REPRESSOR FRMR-RELATED"/>
    <property type="match status" value="1"/>
</dbReference>
<accession>A0A0G0BR48</accession>
<dbReference type="InterPro" id="IPR003735">
    <property type="entry name" value="Metal_Tscrpt_repr"/>
</dbReference>
<dbReference type="STRING" id="1618478.UR68_C0025G0003"/>
<dbReference type="GO" id="GO:0045892">
    <property type="term" value="P:negative regulation of DNA-templated transcription"/>
    <property type="evidence" value="ECO:0007669"/>
    <property type="project" value="UniProtKB-ARBA"/>
</dbReference>
<gene>
    <name evidence="1" type="ORF">UR68_C0025G0003</name>
</gene>
<dbReference type="AlphaFoldDB" id="A0A0G0BR48"/>
<evidence type="ECO:0000313" key="1">
    <source>
        <dbReference type="EMBL" id="KKP71858.1"/>
    </source>
</evidence>
<dbReference type="EMBL" id="LBQC01000025">
    <property type="protein sequence ID" value="KKP71858.1"/>
    <property type="molecule type" value="Genomic_DNA"/>
</dbReference>
<dbReference type="InterPro" id="IPR038390">
    <property type="entry name" value="Metal_Tscrpt_repr_sf"/>
</dbReference>
<dbReference type="GO" id="GO:0003677">
    <property type="term" value="F:DNA binding"/>
    <property type="evidence" value="ECO:0007669"/>
    <property type="project" value="InterPro"/>
</dbReference>
<protein>
    <recommendedName>
        <fullName evidence="3">Cytoplasmic protein</fullName>
    </recommendedName>
</protein>
<dbReference type="PANTHER" id="PTHR33677:SF5">
    <property type="entry name" value="TRANSCRIPTIONAL REPRESSOR FRMR"/>
    <property type="match status" value="1"/>
</dbReference>
<dbReference type="GO" id="GO:0046872">
    <property type="term" value="F:metal ion binding"/>
    <property type="evidence" value="ECO:0007669"/>
    <property type="project" value="InterPro"/>
</dbReference>